<evidence type="ECO:0000313" key="3">
    <source>
        <dbReference type="Proteomes" id="UP000070700"/>
    </source>
</evidence>
<dbReference type="InParanoid" id="A0A132B2Z4"/>
<dbReference type="Gene3D" id="3.40.50.1820">
    <property type="entry name" value="alpha/beta hydrolase"/>
    <property type="match status" value="1"/>
</dbReference>
<dbReference type="RefSeq" id="XP_018060639.1">
    <property type="nucleotide sequence ID" value="XM_018212644.1"/>
</dbReference>
<dbReference type="SUPFAM" id="SSF53474">
    <property type="entry name" value="alpha/beta-Hydrolases"/>
    <property type="match status" value="1"/>
</dbReference>
<dbReference type="GO" id="GO:0047372">
    <property type="term" value="F:monoacylglycerol lipase activity"/>
    <property type="evidence" value="ECO:0007669"/>
    <property type="project" value="TreeGrafter"/>
</dbReference>
<dbReference type="InterPro" id="IPR000073">
    <property type="entry name" value="AB_hydrolase_1"/>
</dbReference>
<dbReference type="Pfam" id="PF00561">
    <property type="entry name" value="Abhydrolase_1"/>
    <property type="match status" value="1"/>
</dbReference>
<dbReference type="PANTHER" id="PTHR43798:SF33">
    <property type="entry name" value="HYDROLASE, PUTATIVE (AFU_ORTHOLOGUE AFUA_2G14860)-RELATED"/>
    <property type="match status" value="1"/>
</dbReference>
<evidence type="ECO:0000313" key="2">
    <source>
        <dbReference type="EMBL" id="KUJ06284.1"/>
    </source>
</evidence>
<gene>
    <name evidence="2" type="ORF">LY89DRAFT_662388</name>
</gene>
<evidence type="ECO:0000259" key="1">
    <source>
        <dbReference type="Pfam" id="PF00561"/>
    </source>
</evidence>
<dbReference type="GO" id="GO:0016020">
    <property type="term" value="C:membrane"/>
    <property type="evidence" value="ECO:0007669"/>
    <property type="project" value="TreeGrafter"/>
</dbReference>
<dbReference type="Proteomes" id="UP000070700">
    <property type="component" value="Unassembled WGS sequence"/>
</dbReference>
<reference evidence="2 3" key="1">
    <citation type="submission" date="2015-10" db="EMBL/GenBank/DDBJ databases">
        <title>Full genome of DAOMC 229536 Phialocephala scopiformis, a fungal endophyte of spruce producing the potent anti-insectan compound rugulosin.</title>
        <authorList>
            <consortium name="DOE Joint Genome Institute"/>
            <person name="Walker A.K."/>
            <person name="Frasz S.L."/>
            <person name="Seifert K.A."/>
            <person name="Miller J.D."/>
            <person name="Mondo S.J."/>
            <person name="Labutti K."/>
            <person name="Lipzen A."/>
            <person name="Dockter R."/>
            <person name="Kennedy M."/>
            <person name="Grigoriev I.V."/>
            <person name="Spatafora J.W."/>
        </authorList>
    </citation>
    <scope>NUCLEOTIDE SEQUENCE [LARGE SCALE GENOMIC DNA]</scope>
    <source>
        <strain evidence="2 3">CBS 120377</strain>
    </source>
</reference>
<proteinExistence type="predicted"/>
<sequence>MEAFPYTKYTSSRDLTYSYIHIKPSQGNRTYILFLHGFPSSSRDWRHQIDYFQQRGYGIIVPDLLGYGGTSKPLDTTKYNMKGMASDVHEILEHENIEQVVGIGHDWGSFLLSRLMNYCPILFSKLVFLDVGYSAPGTGLTEQTVKYVNSMVQEHMGYSVFGYFLFFKEDHAAQLMNAHVDSMQSLMHSRDAELGKKYMGAEGGTRNWLEAGKVADPPSYRTKEDIEYDRVFFSAENGGYGPCLNWYISQLNDINREDDKGILEKNHTLQQPTLLVSSNNFITAAADMASQMRPLAPKMKEESLDAGHWLMLEKPNEVNVMIEKFLEE</sequence>
<dbReference type="OrthoDB" id="284184at2759"/>
<dbReference type="KEGG" id="psco:LY89DRAFT_662388"/>
<dbReference type="GeneID" id="28822370"/>
<keyword evidence="2" id="KW-0378">Hydrolase</keyword>
<dbReference type="STRING" id="149040.A0A132B2Z4"/>
<protein>
    <submittedName>
        <fullName evidence="2">Alpha/beta-hydrolase</fullName>
    </submittedName>
</protein>
<name>A0A132B2Z4_MOLSC</name>
<organism evidence="2 3">
    <name type="scientific">Mollisia scopiformis</name>
    <name type="common">Conifer needle endophyte fungus</name>
    <name type="synonym">Phialocephala scopiformis</name>
    <dbReference type="NCBI Taxonomy" id="149040"/>
    <lineage>
        <taxon>Eukaryota</taxon>
        <taxon>Fungi</taxon>
        <taxon>Dikarya</taxon>
        <taxon>Ascomycota</taxon>
        <taxon>Pezizomycotina</taxon>
        <taxon>Leotiomycetes</taxon>
        <taxon>Helotiales</taxon>
        <taxon>Mollisiaceae</taxon>
        <taxon>Mollisia</taxon>
    </lineage>
</organism>
<dbReference type="InterPro" id="IPR050266">
    <property type="entry name" value="AB_hydrolase_sf"/>
</dbReference>
<dbReference type="EMBL" id="KQ947449">
    <property type="protein sequence ID" value="KUJ06284.1"/>
    <property type="molecule type" value="Genomic_DNA"/>
</dbReference>
<dbReference type="PRINTS" id="PR00412">
    <property type="entry name" value="EPOXHYDRLASE"/>
</dbReference>
<feature type="domain" description="AB hydrolase-1" evidence="1">
    <location>
        <begin position="32"/>
        <end position="315"/>
    </location>
</feature>
<keyword evidence="3" id="KW-1185">Reference proteome</keyword>
<dbReference type="PANTHER" id="PTHR43798">
    <property type="entry name" value="MONOACYLGLYCEROL LIPASE"/>
    <property type="match status" value="1"/>
</dbReference>
<dbReference type="AlphaFoldDB" id="A0A132B2Z4"/>
<dbReference type="GO" id="GO:0046464">
    <property type="term" value="P:acylglycerol catabolic process"/>
    <property type="evidence" value="ECO:0007669"/>
    <property type="project" value="TreeGrafter"/>
</dbReference>
<accession>A0A132B2Z4</accession>
<dbReference type="InterPro" id="IPR029058">
    <property type="entry name" value="AB_hydrolase_fold"/>
</dbReference>
<dbReference type="InterPro" id="IPR000639">
    <property type="entry name" value="Epox_hydrolase-like"/>
</dbReference>